<dbReference type="Gene3D" id="3.30.465.10">
    <property type="match status" value="1"/>
</dbReference>
<comment type="similarity">
    <text evidence="1">Belongs to the oxygen-dependent FAD-linked oxidoreductase family.</text>
</comment>
<keyword evidence="8" id="KW-1185">Reference proteome</keyword>
<dbReference type="EMBL" id="MU866021">
    <property type="protein sequence ID" value="KAK4442310.1"/>
    <property type="molecule type" value="Genomic_DNA"/>
</dbReference>
<dbReference type="PANTHER" id="PTHR42973">
    <property type="entry name" value="BINDING OXIDOREDUCTASE, PUTATIVE (AFU_ORTHOLOGUE AFUA_1G17690)-RELATED"/>
    <property type="match status" value="1"/>
</dbReference>
<reference evidence="7" key="1">
    <citation type="journal article" date="2023" name="Mol. Phylogenet. Evol.">
        <title>Genome-scale phylogeny and comparative genomics of the fungal order Sordariales.</title>
        <authorList>
            <person name="Hensen N."/>
            <person name="Bonometti L."/>
            <person name="Westerberg I."/>
            <person name="Brannstrom I.O."/>
            <person name="Guillou S."/>
            <person name="Cros-Aarteil S."/>
            <person name="Calhoun S."/>
            <person name="Haridas S."/>
            <person name="Kuo A."/>
            <person name="Mondo S."/>
            <person name="Pangilinan J."/>
            <person name="Riley R."/>
            <person name="LaButti K."/>
            <person name="Andreopoulos B."/>
            <person name="Lipzen A."/>
            <person name="Chen C."/>
            <person name="Yan M."/>
            <person name="Daum C."/>
            <person name="Ng V."/>
            <person name="Clum A."/>
            <person name="Steindorff A."/>
            <person name="Ohm R.A."/>
            <person name="Martin F."/>
            <person name="Silar P."/>
            <person name="Natvig D.O."/>
            <person name="Lalanne C."/>
            <person name="Gautier V."/>
            <person name="Ament-Velasquez S.L."/>
            <person name="Kruys A."/>
            <person name="Hutchinson M.I."/>
            <person name="Powell A.J."/>
            <person name="Barry K."/>
            <person name="Miller A.N."/>
            <person name="Grigoriev I.V."/>
            <person name="Debuchy R."/>
            <person name="Gladieux P."/>
            <person name="Hiltunen Thoren M."/>
            <person name="Johannesson H."/>
        </authorList>
    </citation>
    <scope>NUCLEOTIDE SEQUENCE</scope>
    <source>
        <strain evidence="7">PSN243</strain>
    </source>
</reference>
<evidence type="ECO:0000256" key="2">
    <source>
        <dbReference type="ARBA" id="ARBA00022630"/>
    </source>
</evidence>
<evidence type="ECO:0000259" key="6">
    <source>
        <dbReference type="PROSITE" id="PS51387"/>
    </source>
</evidence>
<dbReference type="AlphaFoldDB" id="A0AAV9G527"/>
<dbReference type="Pfam" id="PF08031">
    <property type="entry name" value="BBE"/>
    <property type="match status" value="1"/>
</dbReference>
<evidence type="ECO:0000256" key="1">
    <source>
        <dbReference type="ARBA" id="ARBA00005466"/>
    </source>
</evidence>
<dbReference type="InterPro" id="IPR016166">
    <property type="entry name" value="FAD-bd_PCMH"/>
</dbReference>
<name>A0AAV9G527_9PEZI</name>
<evidence type="ECO:0000256" key="4">
    <source>
        <dbReference type="ARBA" id="ARBA00023002"/>
    </source>
</evidence>
<dbReference type="GO" id="GO:0016491">
    <property type="term" value="F:oxidoreductase activity"/>
    <property type="evidence" value="ECO:0007669"/>
    <property type="project" value="UniProtKB-KW"/>
</dbReference>
<evidence type="ECO:0000256" key="3">
    <source>
        <dbReference type="ARBA" id="ARBA00022827"/>
    </source>
</evidence>
<protein>
    <submittedName>
        <fullName evidence="7">Reticuline oxidase</fullName>
    </submittedName>
</protein>
<comment type="caution">
    <text evidence="7">The sequence shown here is derived from an EMBL/GenBank/DDBJ whole genome shotgun (WGS) entry which is preliminary data.</text>
</comment>
<reference evidence="7" key="2">
    <citation type="submission" date="2023-05" db="EMBL/GenBank/DDBJ databases">
        <authorList>
            <consortium name="Lawrence Berkeley National Laboratory"/>
            <person name="Steindorff A."/>
            <person name="Hensen N."/>
            <person name="Bonometti L."/>
            <person name="Westerberg I."/>
            <person name="Brannstrom I.O."/>
            <person name="Guillou S."/>
            <person name="Cros-Aarteil S."/>
            <person name="Calhoun S."/>
            <person name="Haridas S."/>
            <person name="Kuo A."/>
            <person name="Mondo S."/>
            <person name="Pangilinan J."/>
            <person name="Riley R."/>
            <person name="Labutti K."/>
            <person name="Andreopoulos B."/>
            <person name="Lipzen A."/>
            <person name="Chen C."/>
            <person name="Yanf M."/>
            <person name="Daum C."/>
            <person name="Ng V."/>
            <person name="Clum A."/>
            <person name="Ohm R."/>
            <person name="Martin F."/>
            <person name="Silar P."/>
            <person name="Natvig D."/>
            <person name="Lalanne C."/>
            <person name="Gautier V."/>
            <person name="Ament-Velasquez S.L."/>
            <person name="Kruys A."/>
            <person name="Hutchinson M.I."/>
            <person name="Powell A.J."/>
            <person name="Barry K."/>
            <person name="Miller A.N."/>
            <person name="Grigoriev I.V."/>
            <person name="Debuchy R."/>
            <person name="Gladieux P."/>
            <person name="Thoren M.H."/>
            <person name="Johannesson H."/>
        </authorList>
    </citation>
    <scope>NUCLEOTIDE SEQUENCE</scope>
    <source>
        <strain evidence="7">PSN243</strain>
    </source>
</reference>
<gene>
    <name evidence="7" type="ORF">QBC34DRAFT_313389</name>
</gene>
<dbReference type="Gene3D" id="3.40.462.20">
    <property type="match status" value="1"/>
</dbReference>
<evidence type="ECO:0000313" key="8">
    <source>
        <dbReference type="Proteomes" id="UP001321760"/>
    </source>
</evidence>
<dbReference type="InterPro" id="IPR012951">
    <property type="entry name" value="BBE"/>
</dbReference>
<accession>A0AAV9G527</accession>
<keyword evidence="2" id="KW-0285">Flavoprotein</keyword>
<dbReference type="InterPro" id="IPR006094">
    <property type="entry name" value="Oxid_FAD_bind_N"/>
</dbReference>
<evidence type="ECO:0000256" key="5">
    <source>
        <dbReference type="SAM" id="MobiDB-lite"/>
    </source>
</evidence>
<organism evidence="7 8">
    <name type="scientific">Podospora aff. communis PSN243</name>
    <dbReference type="NCBI Taxonomy" id="3040156"/>
    <lineage>
        <taxon>Eukaryota</taxon>
        <taxon>Fungi</taxon>
        <taxon>Dikarya</taxon>
        <taxon>Ascomycota</taxon>
        <taxon>Pezizomycotina</taxon>
        <taxon>Sordariomycetes</taxon>
        <taxon>Sordariomycetidae</taxon>
        <taxon>Sordariales</taxon>
        <taxon>Podosporaceae</taxon>
        <taxon>Podospora</taxon>
    </lineage>
</organism>
<dbReference type="Pfam" id="PF01565">
    <property type="entry name" value="FAD_binding_4"/>
    <property type="match status" value="1"/>
</dbReference>
<sequence>MAPIKPSPEPQTKVTDADSEIEEAKRRYKSSKSLKSRLSSVGTTVIVGLVSLIAGTKLPAIPSHVSPPALQQCINAVCQAMDGGVDQCVRYPGDGDFFSWVNPYNKARPLVPAAVVKPANKELVAGIVRCAAQNGKRVQAKSGGHSYANYGLGGDNGTVAIDLENLAYVIVDETTHKAKIGGGSRLGAIDEQMGDRAFAHGVCPGVGIGGHATIGGLGPMSRMWGSTLDHILEVEVVTANGTIVRASETQNADLFWAVRGAGASFGIVTEFVMKTHKKPTEAISFTQRIPWSDIDDMVSTFQAWQHLIAEPSLDPKFGTEFELNKHGAKIKGTYYGTMDQFKASAIKKRLPNINPTRDSLVNTMLSWVDSAELVLSDVPTEFYSRSLGLKASDLLSPAATKTLFQYIHDANSEANVRWFVIFDATGGAVANVAQDATAYAHRDKVMFYQSYAFNILTAFTPAAQDFLDSIHGAVLSGVPDGFVRTTYPGYVDPQLGDFDAQKVYWGTNLARLEQVKKAWDAEDVFHNPQSVRPAVDAV</sequence>
<proteinExistence type="inferred from homology"/>
<dbReference type="PANTHER" id="PTHR42973:SF17">
    <property type="entry name" value="OXIDASE, PUTATIVE (AFU_ORTHOLOGUE AFUA_6G14340)-RELATED"/>
    <property type="match status" value="1"/>
</dbReference>
<dbReference type="SUPFAM" id="SSF56176">
    <property type="entry name" value="FAD-binding/transporter-associated domain-like"/>
    <property type="match status" value="1"/>
</dbReference>
<dbReference type="InterPro" id="IPR036318">
    <property type="entry name" value="FAD-bd_PCMH-like_sf"/>
</dbReference>
<evidence type="ECO:0000313" key="7">
    <source>
        <dbReference type="EMBL" id="KAK4442310.1"/>
    </source>
</evidence>
<keyword evidence="4" id="KW-0560">Oxidoreductase</keyword>
<keyword evidence="3" id="KW-0274">FAD</keyword>
<feature type="region of interest" description="Disordered" evidence="5">
    <location>
        <begin position="1"/>
        <end position="24"/>
    </location>
</feature>
<dbReference type="GO" id="GO:0071949">
    <property type="term" value="F:FAD binding"/>
    <property type="evidence" value="ECO:0007669"/>
    <property type="project" value="InterPro"/>
</dbReference>
<dbReference type="PROSITE" id="PS51387">
    <property type="entry name" value="FAD_PCMH"/>
    <property type="match status" value="1"/>
</dbReference>
<dbReference type="InterPro" id="IPR050416">
    <property type="entry name" value="FAD-linked_Oxidoreductase"/>
</dbReference>
<dbReference type="InterPro" id="IPR016169">
    <property type="entry name" value="FAD-bd_PCMH_sub2"/>
</dbReference>
<dbReference type="Proteomes" id="UP001321760">
    <property type="component" value="Unassembled WGS sequence"/>
</dbReference>
<feature type="domain" description="FAD-binding PCMH-type" evidence="6">
    <location>
        <begin position="108"/>
        <end position="278"/>
    </location>
</feature>